<evidence type="ECO:0000313" key="2">
    <source>
        <dbReference type="Proteomes" id="UP000244173"/>
    </source>
</evidence>
<dbReference type="OrthoDB" id="6624536at2"/>
<name>A0A2S0PEJ6_9NEIS</name>
<dbReference type="AlphaFoldDB" id="A0A2S0PEJ6"/>
<reference evidence="1 2" key="1">
    <citation type="submission" date="2018-04" db="EMBL/GenBank/DDBJ databases">
        <title>Denitrifier Microvirgula.</title>
        <authorList>
            <person name="Anderson E."/>
            <person name="Jang J."/>
            <person name="Ishii S."/>
        </authorList>
    </citation>
    <scope>NUCLEOTIDE SEQUENCE [LARGE SCALE GENOMIC DNA]</scope>
    <source>
        <strain evidence="1 2">BE2.4</strain>
    </source>
</reference>
<dbReference type="KEGG" id="maer:DAI18_18100"/>
<organism evidence="1 2">
    <name type="scientific">Microvirgula aerodenitrificans</name>
    <dbReference type="NCBI Taxonomy" id="57480"/>
    <lineage>
        <taxon>Bacteria</taxon>
        <taxon>Pseudomonadati</taxon>
        <taxon>Pseudomonadota</taxon>
        <taxon>Betaproteobacteria</taxon>
        <taxon>Neisseriales</taxon>
        <taxon>Aquaspirillaceae</taxon>
        <taxon>Microvirgula</taxon>
    </lineage>
</organism>
<dbReference type="InterPro" id="IPR021283">
    <property type="entry name" value="Phage_Wedge1"/>
</dbReference>
<dbReference type="Proteomes" id="UP000244173">
    <property type="component" value="Chromosome"/>
</dbReference>
<gene>
    <name evidence="1" type="ORF">DAI18_18100</name>
</gene>
<keyword evidence="2" id="KW-1185">Reference proteome</keyword>
<accession>A0A2S0PEJ6</accession>
<dbReference type="Pfam" id="PF11041">
    <property type="entry name" value="Phage_Wedge1"/>
    <property type="match status" value="1"/>
</dbReference>
<proteinExistence type="predicted"/>
<sequence>MSYDKLLIWQYQGKPRAAATAKLLSDQLGATWDGMASLPDALNIDVARGVNLDLCGKHVGQSRVLQGLAPRGLFGFRGAHGAGPFRWRAAFGGMWYRNGDPTTESVTLSDEDYRFLIKCRIARNYQVGTVDDISDALEFIFDENSTVFDQYDMSLSVMIRSDSVSEFTRYALKTLDILPRPAGVGISYYHSVPTQAFGFYGAPGAMGFNKGKFARLL</sequence>
<dbReference type="RefSeq" id="WP_107890134.1">
    <property type="nucleotide sequence ID" value="NZ_CP028519.1"/>
</dbReference>
<dbReference type="EMBL" id="CP028519">
    <property type="protein sequence ID" value="AVY95743.1"/>
    <property type="molecule type" value="Genomic_DNA"/>
</dbReference>
<evidence type="ECO:0000313" key="1">
    <source>
        <dbReference type="EMBL" id="AVY95743.1"/>
    </source>
</evidence>
<protein>
    <submittedName>
        <fullName evidence="1">DUF2612 domain-containing protein</fullName>
    </submittedName>
</protein>